<accession>A0A8T2QHZ5</accession>
<keyword evidence="6" id="KW-1185">Reference proteome</keyword>
<evidence type="ECO:0000256" key="3">
    <source>
        <dbReference type="ARBA" id="ARBA00023274"/>
    </source>
</evidence>
<dbReference type="PANTHER" id="PTHR36400:SF1">
    <property type="entry name" value="RIBOSOMAL PROTEIN L35"/>
    <property type="match status" value="1"/>
</dbReference>
<keyword evidence="2 4" id="KW-0689">Ribosomal protein</keyword>
<dbReference type="Proteomes" id="UP000825935">
    <property type="component" value="Chromosome 35"/>
</dbReference>
<sequence>MMRKQLCRLLSTMHLPIPRQQGAALVARQTHFFAPSQRLWTQAFQPIVNRDVQWPTLSAFHQWQQQRTFASKVKKYKLKSYTAFKGRFKLKANGEFKRWRAGKRHNAHSKTNKQIRQLRRPAVVHSAYAKVMKKLNFSGS</sequence>
<dbReference type="GO" id="GO:0005840">
    <property type="term" value="C:ribosome"/>
    <property type="evidence" value="ECO:0007669"/>
    <property type="project" value="UniProtKB-KW"/>
</dbReference>
<evidence type="ECO:0000313" key="6">
    <source>
        <dbReference type="Proteomes" id="UP000825935"/>
    </source>
</evidence>
<reference evidence="5" key="1">
    <citation type="submission" date="2021-08" db="EMBL/GenBank/DDBJ databases">
        <title>WGS assembly of Ceratopteris richardii.</title>
        <authorList>
            <person name="Marchant D.B."/>
            <person name="Chen G."/>
            <person name="Jenkins J."/>
            <person name="Shu S."/>
            <person name="Leebens-Mack J."/>
            <person name="Grimwood J."/>
            <person name="Schmutz J."/>
            <person name="Soltis P."/>
            <person name="Soltis D."/>
            <person name="Chen Z.-H."/>
        </authorList>
    </citation>
    <scope>NUCLEOTIDE SEQUENCE</scope>
    <source>
        <strain evidence="5">Whitten #5841</strain>
        <tissue evidence="5">Leaf</tissue>
    </source>
</reference>
<comment type="caution">
    <text evidence="5">The sequence shown here is derived from an EMBL/GenBank/DDBJ whole genome shotgun (WGS) entry which is preliminary data.</text>
</comment>
<evidence type="ECO:0000313" key="5">
    <source>
        <dbReference type="EMBL" id="KAH7283234.1"/>
    </source>
</evidence>
<dbReference type="AlphaFoldDB" id="A0A8T2QHZ5"/>
<dbReference type="GO" id="GO:1990904">
    <property type="term" value="C:ribonucleoprotein complex"/>
    <property type="evidence" value="ECO:0007669"/>
    <property type="project" value="UniProtKB-KW"/>
</dbReference>
<dbReference type="GO" id="GO:0003735">
    <property type="term" value="F:structural constituent of ribosome"/>
    <property type="evidence" value="ECO:0007669"/>
    <property type="project" value="InterPro"/>
</dbReference>
<comment type="similarity">
    <text evidence="1 4">Belongs to the bacterial ribosomal protein bL35 family.</text>
</comment>
<dbReference type="Pfam" id="PF01632">
    <property type="entry name" value="Ribosomal_L35p"/>
    <property type="match status" value="1"/>
</dbReference>
<dbReference type="PRINTS" id="PR00064">
    <property type="entry name" value="RIBOSOMALL35"/>
</dbReference>
<dbReference type="SUPFAM" id="SSF143034">
    <property type="entry name" value="L35p-like"/>
    <property type="match status" value="1"/>
</dbReference>
<protein>
    <recommendedName>
        <fullName evidence="4">50S ribosomal protein L35</fullName>
    </recommendedName>
</protein>
<dbReference type="EMBL" id="CM035440">
    <property type="protein sequence ID" value="KAH7283234.1"/>
    <property type="molecule type" value="Genomic_DNA"/>
</dbReference>
<evidence type="ECO:0000256" key="2">
    <source>
        <dbReference type="ARBA" id="ARBA00022980"/>
    </source>
</evidence>
<dbReference type="InterPro" id="IPR021137">
    <property type="entry name" value="Ribosomal_bL35-like"/>
</dbReference>
<evidence type="ECO:0000256" key="4">
    <source>
        <dbReference type="RuleBase" id="RU000568"/>
    </source>
</evidence>
<dbReference type="OrthoDB" id="512750at2759"/>
<gene>
    <name evidence="5" type="ORF">KP509_35G066900</name>
</gene>
<evidence type="ECO:0000256" key="1">
    <source>
        <dbReference type="ARBA" id="ARBA00006598"/>
    </source>
</evidence>
<dbReference type="HAMAP" id="MF_00514">
    <property type="entry name" value="Ribosomal_bL35"/>
    <property type="match status" value="1"/>
</dbReference>
<dbReference type="Gene3D" id="4.10.410.60">
    <property type="match status" value="1"/>
</dbReference>
<name>A0A8T2QHZ5_CERRI</name>
<dbReference type="InterPro" id="IPR001706">
    <property type="entry name" value="Ribosomal_bL35"/>
</dbReference>
<keyword evidence="3 4" id="KW-0687">Ribonucleoprotein</keyword>
<proteinExistence type="inferred from homology"/>
<dbReference type="InterPro" id="IPR037229">
    <property type="entry name" value="Ribosomal_bL35_sf"/>
</dbReference>
<dbReference type="GO" id="GO:0006412">
    <property type="term" value="P:translation"/>
    <property type="evidence" value="ECO:0007669"/>
    <property type="project" value="InterPro"/>
</dbReference>
<dbReference type="PANTHER" id="PTHR36400">
    <property type="entry name" value="RIBOSOMAL PROTEIN L35"/>
    <property type="match status" value="1"/>
</dbReference>
<organism evidence="5 6">
    <name type="scientific">Ceratopteris richardii</name>
    <name type="common">Triangle waterfern</name>
    <dbReference type="NCBI Taxonomy" id="49495"/>
    <lineage>
        <taxon>Eukaryota</taxon>
        <taxon>Viridiplantae</taxon>
        <taxon>Streptophyta</taxon>
        <taxon>Embryophyta</taxon>
        <taxon>Tracheophyta</taxon>
        <taxon>Polypodiopsida</taxon>
        <taxon>Polypodiidae</taxon>
        <taxon>Polypodiales</taxon>
        <taxon>Pteridineae</taxon>
        <taxon>Pteridaceae</taxon>
        <taxon>Parkerioideae</taxon>
        <taxon>Ceratopteris</taxon>
    </lineage>
</organism>